<accession>A0A1H5J2Q4</accession>
<name>A0A1H5J2Q4_9BRAD</name>
<sequence>MRFDTRTQAAARAAKRRGSVLVGVAQNQSVHHTQDCLPNAVLNLICS</sequence>
<evidence type="ECO:0000313" key="2">
    <source>
        <dbReference type="Proteomes" id="UP000183208"/>
    </source>
</evidence>
<protein>
    <submittedName>
        <fullName evidence="1">Uncharacterized protein</fullName>
    </submittedName>
</protein>
<evidence type="ECO:0000313" key="1">
    <source>
        <dbReference type="EMBL" id="SEE46823.1"/>
    </source>
</evidence>
<dbReference type="AlphaFoldDB" id="A0A1H5J2Q4"/>
<gene>
    <name evidence="1" type="ORF">SAMN05444171_7613</name>
</gene>
<organism evidence="1 2">
    <name type="scientific">Bradyrhizobium lablabi</name>
    <dbReference type="NCBI Taxonomy" id="722472"/>
    <lineage>
        <taxon>Bacteria</taxon>
        <taxon>Pseudomonadati</taxon>
        <taxon>Pseudomonadota</taxon>
        <taxon>Alphaproteobacteria</taxon>
        <taxon>Hyphomicrobiales</taxon>
        <taxon>Nitrobacteraceae</taxon>
        <taxon>Bradyrhizobium</taxon>
    </lineage>
</organism>
<dbReference type="Proteomes" id="UP000183208">
    <property type="component" value="Unassembled WGS sequence"/>
</dbReference>
<dbReference type="EMBL" id="FNTI01000001">
    <property type="protein sequence ID" value="SEE46823.1"/>
    <property type="molecule type" value="Genomic_DNA"/>
</dbReference>
<reference evidence="1 2" key="1">
    <citation type="submission" date="2016-10" db="EMBL/GenBank/DDBJ databases">
        <authorList>
            <person name="de Groot N.N."/>
        </authorList>
    </citation>
    <scope>NUCLEOTIDE SEQUENCE [LARGE SCALE GENOMIC DNA]</scope>
    <source>
        <strain evidence="1 2">GAS522</strain>
    </source>
</reference>
<proteinExistence type="predicted"/>